<accession>A0ABQ9Z2X9</accession>
<comment type="caution">
    <text evidence="2">The sequence shown here is derived from an EMBL/GenBank/DDBJ whole genome shotgun (WGS) entry which is preliminary data.</text>
</comment>
<protein>
    <submittedName>
        <fullName evidence="2">Uncharacterized protein</fullName>
    </submittedName>
</protein>
<evidence type="ECO:0000313" key="3">
    <source>
        <dbReference type="Proteomes" id="UP001234178"/>
    </source>
</evidence>
<reference evidence="2 3" key="1">
    <citation type="journal article" date="2023" name="Nucleic Acids Res.">
        <title>The hologenome of Daphnia magna reveals possible DNA methylation and microbiome-mediated evolution of the host genome.</title>
        <authorList>
            <person name="Chaturvedi A."/>
            <person name="Li X."/>
            <person name="Dhandapani V."/>
            <person name="Marshall H."/>
            <person name="Kissane S."/>
            <person name="Cuenca-Cambronero M."/>
            <person name="Asole G."/>
            <person name="Calvet F."/>
            <person name="Ruiz-Romero M."/>
            <person name="Marangio P."/>
            <person name="Guigo R."/>
            <person name="Rago D."/>
            <person name="Mirbahai L."/>
            <person name="Eastwood N."/>
            <person name="Colbourne J.K."/>
            <person name="Zhou J."/>
            <person name="Mallon E."/>
            <person name="Orsini L."/>
        </authorList>
    </citation>
    <scope>NUCLEOTIDE SEQUENCE [LARGE SCALE GENOMIC DNA]</scope>
    <source>
        <strain evidence="2">LRV0_1</strain>
    </source>
</reference>
<gene>
    <name evidence="2" type="ORF">OUZ56_012418</name>
</gene>
<dbReference type="PANTHER" id="PTHR33194">
    <property type="entry name" value="ZINC KNUCKLE DOMAINCONTAINING PROTEIN"/>
    <property type="match status" value="1"/>
</dbReference>
<evidence type="ECO:0000313" key="2">
    <source>
        <dbReference type="EMBL" id="KAK4007257.1"/>
    </source>
</evidence>
<organism evidence="2 3">
    <name type="scientific">Daphnia magna</name>
    <dbReference type="NCBI Taxonomy" id="35525"/>
    <lineage>
        <taxon>Eukaryota</taxon>
        <taxon>Metazoa</taxon>
        <taxon>Ecdysozoa</taxon>
        <taxon>Arthropoda</taxon>
        <taxon>Crustacea</taxon>
        <taxon>Branchiopoda</taxon>
        <taxon>Diplostraca</taxon>
        <taxon>Cladocera</taxon>
        <taxon>Anomopoda</taxon>
        <taxon>Daphniidae</taxon>
        <taxon>Daphnia</taxon>
    </lineage>
</organism>
<feature type="region of interest" description="Disordered" evidence="1">
    <location>
        <begin position="167"/>
        <end position="198"/>
    </location>
</feature>
<name>A0ABQ9Z2X9_9CRUS</name>
<keyword evidence="3" id="KW-1185">Reference proteome</keyword>
<sequence>MVGVHGGSGQSSQYVVGRTRAPDGQRSQIDAVDTVSPVNYEQHNEAKLRARKQGIEESTLEYYYDVLDLRRRVDARMAEAMKIAYLWQGLRPSVLEKLWSLKPANCDEFLQEVKCFQEMTDRGNQDEWAMGVMGRKGRPRYGPSGKQDATVATRFEKIEKMYEELMQRKYNSNQGTNNNRARDPKATTNWTPDGSRGT</sequence>
<feature type="compositionally biased region" description="Polar residues" evidence="1">
    <location>
        <begin position="186"/>
        <end position="198"/>
    </location>
</feature>
<feature type="region of interest" description="Disordered" evidence="1">
    <location>
        <begin position="1"/>
        <end position="26"/>
    </location>
</feature>
<feature type="compositionally biased region" description="Polar residues" evidence="1">
    <location>
        <begin position="169"/>
        <end position="179"/>
    </location>
</feature>
<evidence type="ECO:0000256" key="1">
    <source>
        <dbReference type="SAM" id="MobiDB-lite"/>
    </source>
</evidence>
<dbReference type="EMBL" id="JAOYFB010000002">
    <property type="protein sequence ID" value="KAK4007257.1"/>
    <property type="molecule type" value="Genomic_DNA"/>
</dbReference>
<dbReference type="PANTHER" id="PTHR33194:SF4">
    <property type="entry name" value="CCHC-TYPE DOMAIN-CONTAINING PROTEIN"/>
    <property type="match status" value="1"/>
</dbReference>
<proteinExistence type="predicted"/>
<dbReference type="Proteomes" id="UP001234178">
    <property type="component" value="Unassembled WGS sequence"/>
</dbReference>